<name>A0A409W5T4_9AGAR</name>
<dbReference type="AlphaFoldDB" id="A0A409W5T4"/>
<protein>
    <recommendedName>
        <fullName evidence="4">F-box domain-containing protein</fullName>
    </recommendedName>
</protein>
<accession>A0A409W5T4</accession>
<evidence type="ECO:0008006" key="4">
    <source>
        <dbReference type="Google" id="ProtNLM"/>
    </source>
</evidence>
<dbReference type="Proteomes" id="UP000284842">
    <property type="component" value="Unassembled WGS sequence"/>
</dbReference>
<evidence type="ECO:0000256" key="1">
    <source>
        <dbReference type="SAM" id="MobiDB-lite"/>
    </source>
</evidence>
<keyword evidence="3" id="KW-1185">Reference proteome</keyword>
<gene>
    <name evidence="2" type="ORF">CVT24_012263</name>
</gene>
<evidence type="ECO:0000313" key="3">
    <source>
        <dbReference type="Proteomes" id="UP000284842"/>
    </source>
</evidence>
<proteinExistence type="predicted"/>
<dbReference type="InterPro" id="IPR032675">
    <property type="entry name" value="LRR_dom_sf"/>
</dbReference>
<sequence length="515" mass="59634">MPSQDPIFPFEVFGRIIEVIADTPLTNGPLMLDPIATIKQCSLVCRAFMHMTRPYIFRRAELSFRKAKEAHLQRLLQIFEAEPDRRNHIRELHLNFEQYLGQPAPLLELERYNDLLLHSPNIQDVTLFYSSSMYEFFMAPDHITSFCNRILEAYSIKGTLRSLTAKKIDGLPYDILFASDSFQRLSLDRCNWPKVLTPVTHLTVLRLRKIYTLPINILQYFPNLEELSLTSMSFNTDPENNDYPETTLRPCLGLTALSLSTHTDEYGKLCSYLRQHGEKYDQGPFDMLRNVQVDIVYPIVDDMIAVSDLFLSMSSLRHISITMELSRARDRLSLQEYQIDEHIAALPMLQSLNLVFKMFPWNSSYAPTVESLASMFLSPNPHSPLRHFELHLYVEPLGRRQVIEPWSHLSLWCYNCLCFPNFEKLTLKLTHIIEDDAQEESDRLRLHVGEMQAAINSKSNLKRPGPSLLTTIIHEFTDASKPCPNPIRTSQAKRQDIDKLKASKHEREPWKFCAA</sequence>
<dbReference type="EMBL" id="NHTK01005793">
    <property type="protein sequence ID" value="PPQ73838.1"/>
    <property type="molecule type" value="Genomic_DNA"/>
</dbReference>
<dbReference type="OrthoDB" id="2977329at2759"/>
<evidence type="ECO:0000313" key="2">
    <source>
        <dbReference type="EMBL" id="PPQ73838.1"/>
    </source>
</evidence>
<organism evidence="2 3">
    <name type="scientific">Panaeolus cyanescens</name>
    <dbReference type="NCBI Taxonomy" id="181874"/>
    <lineage>
        <taxon>Eukaryota</taxon>
        <taxon>Fungi</taxon>
        <taxon>Dikarya</taxon>
        <taxon>Basidiomycota</taxon>
        <taxon>Agaricomycotina</taxon>
        <taxon>Agaricomycetes</taxon>
        <taxon>Agaricomycetidae</taxon>
        <taxon>Agaricales</taxon>
        <taxon>Agaricineae</taxon>
        <taxon>Galeropsidaceae</taxon>
        <taxon>Panaeolus</taxon>
    </lineage>
</organism>
<feature type="region of interest" description="Disordered" evidence="1">
    <location>
        <begin position="481"/>
        <end position="515"/>
    </location>
</feature>
<feature type="compositionally biased region" description="Basic and acidic residues" evidence="1">
    <location>
        <begin position="493"/>
        <end position="515"/>
    </location>
</feature>
<reference evidence="2 3" key="1">
    <citation type="journal article" date="2018" name="Evol. Lett.">
        <title>Horizontal gene cluster transfer increased hallucinogenic mushroom diversity.</title>
        <authorList>
            <person name="Reynolds H.T."/>
            <person name="Vijayakumar V."/>
            <person name="Gluck-Thaler E."/>
            <person name="Korotkin H.B."/>
            <person name="Matheny P.B."/>
            <person name="Slot J.C."/>
        </authorList>
    </citation>
    <scope>NUCLEOTIDE SEQUENCE [LARGE SCALE GENOMIC DNA]</scope>
    <source>
        <strain evidence="2 3">2629</strain>
    </source>
</reference>
<dbReference type="SUPFAM" id="SSF52047">
    <property type="entry name" value="RNI-like"/>
    <property type="match status" value="1"/>
</dbReference>
<dbReference type="InParanoid" id="A0A409W5T4"/>
<comment type="caution">
    <text evidence="2">The sequence shown here is derived from an EMBL/GenBank/DDBJ whole genome shotgun (WGS) entry which is preliminary data.</text>
</comment>
<dbReference type="Gene3D" id="3.80.10.10">
    <property type="entry name" value="Ribonuclease Inhibitor"/>
    <property type="match status" value="1"/>
</dbReference>